<evidence type="ECO:0000256" key="1">
    <source>
        <dbReference type="SAM" id="MobiDB-lite"/>
    </source>
</evidence>
<dbReference type="EMBL" id="JXUO01000283">
    <property type="protein sequence ID" value="KKZ11374.1"/>
    <property type="molecule type" value="Genomic_DNA"/>
</dbReference>
<feature type="compositionally biased region" description="Basic residues" evidence="1">
    <location>
        <begin position="65"/>
        <end position="80"/>
    </location>
</feature>
<dbReference type="Proteomes" id="UP000035054">
    <property type="component" value="Unassembled WGS sequence"/>
</dbReference>
<proteinExistence type="predicted"/>
<comment type="caution">
    <text evidence="3">The sequence shown here is derived from an EMBL/GenBank/DDBJ whole genome shotgun (WGS) entry which is preliminary data.</text>
</comment>
<gene>
    <name evidence="3" type="ORF">TH68_08755</name>
</gene>
<feature type="compositionally biased region" description="Polar residues" evidence="1">
    <location>
        <begin position="99"/>
        <end position="108"/>
    </location>
</feature>
<dbReference type="Pfam" id="PF01385">
    <property type="entry name" value="OrfB_IS605"/>
    <property type="match status" value="1"/>
</dbReference>
<evidence type="ECO:0000313" key="3">
    <source>
        <dbReference type="EMBL" id="KKZ11374.1"/>
    </source>
</evidence>
<feature type="domain" description="Probable transposase IS891/IS1136/IS1341" evidence="2">
    <location>
        <begin position="12"/>
        <end position="82"/>
    </location>
</feature>
<dbReference type="AlphaFoldDB" id="A0A6N3X4N3"/>
<reference evidence="3 4" key="1">
    <citation type="submission" date="2015-01" db="EMBL/GenBank/DDBJ databases">
        <title>Lifestyle Evolution in Cyanobacterial Symbionts of Sponges.</title>
        <authorList>
            <person name="Burgsdorf I."/>
            <person name="Slaby B.M."/>
            <person name="Handley K.M."/>
            <person name="Haber M."/>
            <person name="Blom J."/>
            <person name="Marshall C.W."/>
            <person name="Gilbert J.A."/>
            <person name="Hentschel U."/>
            <person name="Steindler L."/>
        </authorList>
    </citation>
    <scope>NUCLEOTIDE SEQUENCE [LARGE SCALE GENOMIC DNA]</scope>
    <source>
        <strain evidence="3">142</strain>
    </source>
</reference>
<feature type="region of interest" description="Disordered" evidence="1">
    <location>
        <begin position="65"/>
        <end position="108"/>
    </location>
</feature>
<protein>
    <recommendedName>
        <fullName evidence="2">Probable transposase IS891/IS1136/IS1341 domain-containing protein</fullName>
    </recommendedName>
</protein>
<evidence type="ECO:0000313" key="4">
    <source>
        <dbReference type="Proteomes" id="UP000035054"/>
    </source>
</evidence>
<accession>A0A6N3X4N3</accession>
<dbReference type="InterPro" id="IPR001959">
    <property type="entry name" value="Transposase"/>
</dbReference>
<name>A0A6N3X4N3_9SYNE</name>
<feature type="non-terminal residue" evidence="3">
    <location>
        <position position="1"/>
    </location>
</feature>
<evidence type="ECO:0000259" key="2">
    <source>
        <dbReference type="Pfam" id="PF01385"/>
    </source>
</evidence>
<organism evidence="3 4">
    <name type="scientific">Candidatus Synechococcus spongiarum 142</name>
    <dbReference type="NCBI Taxonomy" id="1608213"/>
    <lineage>
        <taxon>Bacteria</taxon>
        <taxon>Bacillati</taxon>
        <taxon>Cyanobacteriota</taxon>
        <taxon>Cyanophyceae</taxon>
        <taxon>Synechococcales</taxon>
        <taxon>Synechococcaceae</taxon>
        <taxon>Synechococcus</taxon>
    </lineage>
</organism>
<feature type="non-terminal residue" evidence="3">
    <location>
        <position position="108"/>
    </location>
</feature>
<sequence>IIKECSGKYYASFVVEVEDKKLPPPPKEIGIDLGLASLAVTSDGDKFAPARFLRSALRKIGRLQRSLSRKVKGSRNRNKARSLAGQCPGESGGQASRLPAQTQHSAHR</sequence>